<gene>
    <name evidence="1" type="ORF">EDD71_101108</name>
</gene>
<dbReference type="EMBL" id="SOAZ01000001">
    <property type="protein sequence ID" value="TDT63681.1"/>
    <property type="molecule type" value="Genomic_DNA"/>
</dbReference>
<comment type="caution">
    <text evidence="1">The sequence shown here is derived from an EMBL/GenBank/DDBJ whole genome shotgun (WGS) entry which is preliminary data.</text>
</comment>
<dbReference type="RefSeq" id="WP_133626801.1">
    <property type="nucleotide sequence ID" value="NZ_SOAZ01000001.1"/>
</dbReference>
<sequence>MSKKYDPNKKLRKIWKICENPLDLIIAFEKDTGRYLLSDPTKTYGRILDTVEETIYAPIYVLSIMKYDPIPAWHKYEGSQDKLMELLNKVKTIWYTDKDSKDFHIEDYIKKARD</sequence>
<dbReference type="Proteomes" id="UP000295325">
    <property type="component" value="Unassembled WGS sequence"/>
</dbReference>
<reference evidence="1 2" key="1">
    <citation type="submission" date="2019-03" db="EMBL/GenBank/DDBJ databases">
        <title>Genomic Encyclopedia of Type Strains, Phase IV (KMG-IV): sequencing the most valuable type-strain genomes for metagenomic binning, comparative biology and taxonomic classification.</title>
        <authorList>
            <person name="Goeker M."/>
        </authorList>
    </citation>
    <scope>NUCLEOTIDE SEQUENCE [LARGE SCALE GENOMIC DNA]</scope>
    <source>
        <strain evidence="1 2">DSM 24455</strain>
    </source>
</reference>
<proteinExistence type="predicted"/>
<name>A0A4R7KVV8_9CLOT</name>
<organism evidence="1 2">
    <name type="scientific">Fonticella tunisiensis</name>
    <dbReference type="NCBI Taxonomy" id="1096341"/>
    <lineage>
        <taxon>Bacteria</taxon>
        <taxon>Bacillati</taxon>
        <taxon>Bacillota</taxon>
        <taxon>Clostridia</taxon>
        <taxon>Eubacteriales</taxon>
        <taxon>Clostridiaceae</taxon>
        <taxon>Fonticella</taxon>
    </lineage>
</organism>
<evidence type="ECO:0000313" key="1">
    <source>
        <dbReference type="EMBL" id="TDT63681.1"/>
    </source>
</evidence>
<protein>
    <submittedName>
        <fullName evidence="1">Uncharacterized protein</fullName>
    </submittedName>
</protein>
<dbReference type="AlphaFoldDB" id="A0A4R7KVV8"/>
<accession>A0A4R7KVV8</accession>
<evidence type="ECO:0000313" key="2">
    <source>
        <dbReference type="Proteomes" id="UP000295325"/>
    </source>
</evidence>
<keyword evidence="2" id="KW-1185">Reference proteome</keyword>